<evidence type="ECO:0008006" key="4">
    <source>
        <dbReference type="Google" id="ProtNLM"/>
    </source>
</evidence>
<dbReference type="Proteomes" id="UP000694257">
    <property type="component" value="Chromosome"/>
</dbReference>
<reference evidence="2 3" key="1">
    <citation type="submission" date="2021-07" db="EMBL/GenBank/DDBJ databases">
        <title>Whole Genome Sequence of Nocardia Iowensis.</title>
        <authorList>
            <person name="Lamm A."/>
            <person name="Collins-Fairclough A.M."/>
            <person name="Bunk B."/>
            <person name="Sproer C."/>
        </authorList>
    </citation>
    <scope>NUCLEOTIDE SEQUENCE [LARGE SCALE GENOMIC DNA]</scope>
    <source>
        <strain evidence="2 3">NRRL 5646</strain>
    </source>
</reference>
<feature type="signal peptide" evidence="1">
    <location>
        <begin position="1"/>
        <end position="25"/>
    </location>
</feature>
<gene>
    <name evidence="2" type="ORF">KV110_13670</name>
</gene>
<evidence type="ECO:0000256" key="1">
    <source>
        <dbReference type="SAM" id="SignalP"/>
    </source>
</evidence>
<dbReference type="RefSeq" id="WP_218476417.1">
    <property type="nucleotide sequence ID" value="NZ_BAABJN010000018.1"/>
</dbReference>
<accession>A0ABX8S067</accession>
<proteinExistence type="predicted"/>
<organism evidence="2 3">
    <name type="scientific">Nocardia iowensis</name>
    <dbReference type="NCBI Taxonomy" id="204891"/>
    <lineage>
        <taxon>Bacteria</taxon>
        <taxon>Bacillati</taxon>
        <taxon>Actinomycetota</taxon>
        <taxon>Actinomycetes</taxon>
        <taxon>Mycobacteriales</taxon>
        <taxon>Nocardiaceae</taxon>
        <taxon>Nocardia</taxon>
    </lineage>
</organism>
<sequence>MRRHISLRPLWRHLLRGLILCGACAGGSASSYFEWSRANPAKPADPPEECWDWSVPHQWYDMAHRR</sequence>
<keyword evidence="3" id="KW-1185">Reference proteome</keyword>
<protein>
    <recommendedName>
        <fullName evidence="4">Secreted protein</fullName>
    </recommendedName>
</protein>
<dbReference type="EMBL" id="CP078145">
    <property type="protein sequence ID" value="QXN94010.1"/>
    <property type="molecule type" value="Genomic_DNA"/>
</dbReference>
<evidence type="ECO:0000313" key="3">
    <source>
        <dbReference type="Proteomes" id="UP000694257"/>
    </source>
</evidence>
<feature type="chain" id="PRO_5046091745" description="Secreted protein" evidence="1">
    <location>
        <begin position="26"/>
        <end position="66"/>
    </location>
</feature>
<evidence type="ECO:0000313" key="2">
    <source>
        <dbReference type="EMBL" id="QXN94010.1"/>
    </source>
</evidence>
<name>A0ABX8S067_NOCIO</name>
<keyword evidence="1" id="KW-0732">Signal</keyword>